<dbReference type="GO" id="GO:0008467">
    <property type="term" value="F:[heparan sulfate]-glucosamine 3-sulfotransferase activity"/>
    <property type="evidence" value="ECO:0007669"/>
    <property type="project" value="TreeGrafter"/>
</dbReference>
<dbReference type="Proteomes" id="UP000289886">
    <property type="component" value="Unassembled WGS sequence"/>
</dbReference>
<feature type="domain" description="Sulfotransferase" evidence="7">
    <location>
        <begin position="206"/>
        <end position="366"/>
    </location>
</feature>
<keyword evidence="1 5" id="KW-0808">Transferase</keyword>
<evidence type="ECO:0000313" key="8">
    <source>
        <dbReference type="EMBL" id="RXN00801.1"/>
    </source>
</evidence>
<dbReference type="AlphaFoldDB" id="A0A662YVQ3"/>
<dbReference type="EC" id="2.8.2.-" evidence="5"/>
<keyword evidence="9" id="KW-1185">Reference proteome</keyword>
<dbReference type="PANTHER" id="PTHR10605:SF55">
    <property type="entry name" value="SULFOTRANSFERASE"/>
    <property type="match status" value="1"/>
</dbReference>
<evidence type="ECO:0000256" key="3">
    <source>
        <dbReference type="PIRSR" id="PIRSR637359-2"/>
    </source>
</evidence>
<dbReference type="InterPro" id="IPR000863">
    <property type="entry name" value="Sulfotransferase_dom"/>
</dbReference>
<evidence type="ECO:0000256" key="5">
    <source>
        <dbReference type="RuleBase" id="RU361155"/>
    </source>
</evidence>
<evidence type="ECO:0000256" key="1">
    <source>
        <dbReference type="ARBA" id="ARBA00022679"/>
    </source>
</evidence>
<feature type="binding site" evidence="3">
    <location>
        <position position="228"/>
    </location>
    <ligand>
        <name>3'-phosphoadenylyl sulfate</name>
        <dbReference type="ChEBI" id="CHEBI:58339"/>
    </ligand>
</feature>
<organism evidence="8 9">
    <name type="scientific">Acipenser ruthenus</name>
    <name type="common">Sterlet sturgeon</name>
    <dbReference type="NCBI Taxonomy" id="7906"/>
    <lineage>
        <taxon>Eukaryota</taxon>
        <taxon>Metazoa</taxon>
        <taxon>Chordata</taxon>
        <taxon>Craniata</taxon>
        <taxon>Vertebrata</taxon>
        <taxon>Euteleostomi</taxon>
        <taxon>Actinopterygii</taxon>
        <taxon>Chondrostei</taxon>
        <taxon>Acipenseriformes</taxon>
        <taxon>Acipenseridae</taxon>
        <taxon>Acipenser</taxon>
    </lineage>
</organism>
<evidence type="ECO:0000259" key="7">
    <source>
        <dbReference type="Pfam" id="PF00685"/>
    </source>
</evidence>
<feature type="disulfide bond" evidence="4">
    <location>
        <begin position="328"/>
        <end position="340"/>
    </location>
</feature>
<comment type="caution">
    <text evidence="8">The sequence shown here is derived from an EMBL/GenBank/DDBJ whole genome shotgun (WGS) entry which is preliminary data.</text>
</comment>
<dbReference type="FunFam" id="3.40.50.300:FF:001224">
    <property type="entry name" value="Sulfotransferase"/>
    <property type="match status" value="1"/>
</dbReference>
<keyword evidence="6" id="KW-0812">Transmembrane</keyword>
<keyword evidence="6" id="KW-1133">Transmembrane helix</keyword>
<feature type="binding site" evidence="3">
    <location>
        <begin position="345"/>
        <end position="349"/>
    </location>
    <ligand>
        <name>3'-phosphoadenylyl sulfate</name>
        <dbReference type="ChEBI" id="CHEBI:58339"/>
    </ligand>
</feature>
<dbReference type="SUPFAM" id="SSF52540">
    <property type="entry name" value="P-loop containing nucleoside triphosphate hydrolases"/>
    <property type="match status" value="1"/>
</dbReference>
<name>A0A662YVQ3_ACIRT</name>
<comment type="similarity">
    <text evidence="5">Belongs to the sulfotransferase 1 family.</text>
</comment>
<feature type="binding site" evidence="3">
    <location>
        <position position="220"/>
    </location>
    <ligand>
        <name>3'-phosphoadenylyl sulfate</name>
        <dbReference type="ChEBI" id="CHEBI:58339"/>
    </ligand>
</feature>
<sequence>MVFMDDGAPVETEVGVVTLGLPVRGMSLTECVWLYRLARFEIAGYEHPRREESNRRTKLTSLPSCICAQELKDCDHLESATEASLGLFRLPDFGAGDKAFSAFGMLGLTVGAVAIMQVLLWLLGYMLPDVKECRVMLAVTGMRDDIMLLWLLGYMLPDVKECRVMLAVTGMRDDISESMMPKALDGQIVMEKTPRYFVTAETPARIHSMSKDIKLIVVVRDPITRAISDYTQIISKTHDIPSFETLTFKNRTTGQIDSLWSPIWIGLYAQHLEKWLAYFSLSQIHFVHGERLISDPAGELGKVQDFLGLQRIITDKHFYFNKTKGFPCLKKPEGSSKPHCLGKTKGRTHPKIDTEVIKKLKDFYHPHNLKFYQMAGQDFGWQ</sequence>
<evidence type="ECO:0000256" key="4">
    <source>
        <dbReference type="PIRSR" id="PIRSR637359-3"/>
    </source>
</evidence>
<dbReference type="InterPro" id="IPR037359">
    <property type="entry name" value="NST/OST"/>
</dbReference>
<evidence type="ECO:0000256" key="2">
    <source>
        <dbReference type="ARBA" id="ARBA00023180"/>
    </source>
</evidence>
<keyword evidence="2" id="KW-0325">Glycoprotein</keyword>
<evidence type="ECO:0000313" key="9">
    <source>
        <dbReference type="Proteomes" id="UP000289886"/>
    </source>
</evidence>
<reference evidence="8 9" key="1">
    <citation type="submission" date="2019-01" db="EMBL/GenBank/DDBJ databases">
        <title>Draft Genome and Complete Hox-Cluster Characterization of the Sterlet Sturgeon (Acipenser ruthenus).</title>
        <authorList>
            <person name="Wei Q."/>
        </authorList>
    </citation>
    <scope>NUCLEOTIDE SEQUENCE [LARGE SCALE GENOMIC DNA]</scope>
    <source>
        <strain evidence="8">WHYD16114868_AA</strain>
        <tissue evidence="8">Blood</tissue>
    </source>
</reference>
<keyword evidence="4" id="KW-1015">Disulfide bond</keyword>
<feature type="transmembrane region" description="Helical" evidence="6">
    <location>
        <begin position="99"/>
        <end position="123"/>
    </location>
</feature>
<proteinExistence type="inferred from homology"/>
<protein>
    <recommendedName>
        <fullName evidence="5">Sulfotransferase</fullName>
        <ecNumber evidence="5">2.8.2.-</ecNumber>
    </recommendedName>
</protein>
<keyword evidence="6" id="KW-0472">Membrane</keyword>
<gene>
    <name evidence="8" type="ORF">EOD39_8674</name>
</gene>
<evidence type="ECO:0000256" key="6">
    <source>
        <dbReference type="SAM" id="Phobius"/>
    </source>
</evidence>
<dbReference type="EMBL" id="SCEB01000126">
    <property type="protein sequence ID" value="RXN00801.1"/>
    <property type="molecule type" value="Genomic_DNA"/>
</dbReference>
<dbReference type="PANTHER" id="PTHR10605">
    <property type="entry name" value="HEPARAN SULFATE SULFOTRANSFERASE"/>
    <property type="match status" value="1"/>
</dbReference>
<dbReference type="InterPro" id="IPR027417">
    <property type="entry name" value="P-loop_NTPase"/>
</dbReference>
<dbReference type="Gene3D" id="3.40.50.300">
    <property type="entry name" value="P-loop containing nucleotide triphosphate hydrolases"/>
    <property type="match status" value="1"/>
</dbReference>
<accession>A0A662YVQ3</accession>
<dbReference type="Pfam" id="PF00685">
    <property type="entry name" value="Sulfotransfer_1"/>
    <property type="match status" value="1"/>
</dbReference>